<evidence type="ECO:0000256" key="2">
    <source>
        <dbReference type="ARBA" id="ARBA00022840"/>
    </source>
</evidence>
<dbReference type="SUPFAM" id="SSF46689">
    <property type="entry name" value="Homeodomain-like"/>
    <property type="match status" value="1"/>
</dbReference>
<dbReference type="PANTHER" id="PTHR32071">
    <property type="entry name" value="TRANSCRIPTIONAL REGULATORY PROTEIN"/>
    <property type="match status" value="1"/>
</dbReference>
<dbReference type="eggNOG" id="COG3829">
    <property type="taxonomic scope" value="Bacteria"/>
</dbReference>
<dbReference type="InterPro" id="IPR009057">
    <property type="entry name" value="Homeodomain-like_sf"/>
</dbReference>
<accession>C4XJ05</accession>
<keyword evidence="1" id="KW-0547">Nucleotide-binding</keyword>
<dbReference type="Gene3D" id="1.10.8.60">
    <property type="match status" value="1"/>
</dbReference>
<evidence type="ECO:0000256" key="1">
    <source>
        <dbReference type="ARBA" id="ARBA00022741"/>
    </source>
</evidence>
<reference evidence="7 8" key="1">
    <citation type="journal article" date="2009" name="Genome Res.">
        <title>Whole genome sequence of Desulfovibrio magneticus strain RS-1 revealed common gene clusters in magnetotactic bacteria.</title>
        <authorList>
            <person name="Nakazawa H."/>
            <person name="Arakaki A."/>
            <person name="Narita-Yamada S."/>
            <person name="Yashiro I."/>
            <person name="Jinno K."/>
            <person name="Aoki N."/>
            <person name="Tsuruyama A."/>
            <person name="Okamura Y."/>
            <person name="Tanikawa S."/>
            <person name="Fujita N."/>
            <person name="Takeyama H."/>
            <person name="Matsunaga T."/>
        </authorList>
    </citation>
    <scope>NUCLEOTIDE SEQUENCE [LARGE SCALE GENOMIC DNA]</scope>
    <source>
        <strain evidence="8">ATCC 700980 / DSM 13731 / RS-1</strain>
    </source>
</reference>
<dbReference type="GO" id="GO:0006355">
    <property type="term" value="P:regulation of DNA-templated transcription"/>
    <property type="evidence" value="ECO:0007669"/>
    <property type="project" value="InterPro"/>
</dbReference>
<dbReference type="GO" id="GO:0043565">
    <property type="term" value="F:sequence-specific DNA binding"/>
    <property type="evidence" value="ECO:0007669"/>
    <property type="project" value="InterPro"/>
</dbReference>
<keyword evidence="3" id="KW-0805">Transcription regulation</keyword>
<gene>
    <name evidence="7" type="ordered locus">DMR_06780</name>
</gene>
<keyword evidence="2" id="KW-0067">ATP-binding</keyword>
<dbReference type="STRING" id="573370.DMR_06780"/>
<name>C4XJ05_SOLM1</name>
<dbReference type="OrthoDB" id="9763792at2"/>
<dbReference type="SMART" id="SM00382">
    <property type="entry name" value="AAA"/>
    <property type="match status" value="1"/>
</dbReference>
<dbReference type="KEGG" id="dma:DMR_06780"/>
<dbReference type="PANTHER" id="PTHR32071:SF57">
    <property type="entry name" value="C4-DICARBOXYLATE TRANSPORT TRANSCRIPTIONAL REGULATORY PROTEIN DCTD"/>
    <property type="match status" value="1"/>
</dbReference>
<evidence type="ECO:0000259" key="6">
    <source>
        <dbReference type="PROSITE" id="PS50045"/>
    </source>
</evidence>
<dbReference type="PRINTS" id="PR01590">
    <property type="entry name" value="HTHFIS"/>
</dbReference>
<keyword evidence="5" id="KW-0472">Membrane</keyword>
<feature type="transmembrane region" description="Helical" evidence="5">
    <location>
        <begin position="58"/>
        <end position="78"/>
    </location>
</feature>
<keyword evidence="5" id="KW-0812">Transmembrane</keyword>
<dbReference type="PROSITE" id="PS50045">
    <property type="entry name" value="SIGMA54_INTERACT_4"/>
    <property type="match status" value="1"/>
</dbReference>
<dbReference type="AlphaFoldDB" id="C4XJ05"/>
<dbReference type="PROSITE" id="PS00688">
    <property type="entry name" value="SIGMA54_INTERACT_3"/>
    <property type="match status" value="1"/>
</dbReference>
<feature type="domain" description="Sigma-54 factor interaction" evidence="6">
    <location>
        <begin position="135"/>
        <end position="359"/>
    </location>
</feature>
<evidence type="ECO:0000313" key="8">
    <source>
        <dbReference type="Proteomes" id="UP000009071"/>
    </source>
</evidence>
<keyword evidence="4" id="KW-0804">Transcription</keyword>
<evidence type="ECO:0000313" key="7">
    <source>
        <dbReference type="EMBL" id="BAH74169.1"/>
    </source>
</evidence>
<evidence type="ECO:0000256" key="5">
    <source>
        <dbReference type="SAM" id="Phobius"/>
    </source>
</evidence>
<dbReference type="Pfam" id="PF25601">
    <property type="entry name" value="AAA_lid_14"/>
    <property type="match status" value="1"/>
</dbReference>
<evidence type="ECO:0000256" key="4">
    <source>
        <dbReference type="ARBA" id="ARBA00023163"/>
    </source>
</evidence>
<protein>
    <submittedName>
        <fullName evidence="7">Fis family transcriptional regulator</fullName>
    </submittedName>
</protein>
<dbReference type="Gene3D" id="3.40.50.300">
    <property type="entry name" value="P-loop containing nucleotide triphosphate hydrolases"/>
    <property type="match status" value="1"/>
</dbReference>
<dbReference type="HOGENOM" id="CLU_000445_0_7_7"/>
<keyword evidence="8" id="KW-1185">Reference proteome</keyword>
<dbReference type="Pfam" id="PF02954">
    <property type="entry name" value="HTH_8"/>
    <property type="match status" value="1"/>
</dbReference>
<sequence>MAAPKPMEQDSPRKRDSPLVGGSLLILVPGILGGVAALPILTAGSLWPGLFWWRHAEILSLLSGGAVYLAATGLLLWVRRPIRRFLHSTRQIDVLAQTPAPAARSRDELDRLEGVFDQVVELLSAMDARALFPNMVGESRAMRAVFSQLLKVAATDATVLLLGESGVGKELAALSLHEKSGRAKGPFVAVNCAAIPEGLLESELFGHERGAFTGAVARKIGKFEKAAQGTLFLDEIGDMPPETQAKILRAIESRQFERVGGGKPLRLDVRVVAATHRDLPEMIRQGRFREDLYHRLNVFPVRLPPLRDRREDIPLLAGRFLEGFRPGARLSVEALQRLLAHDWPGNVRELKNVLERATVLAGGDEIAPRHLPGLSGQGPAEATAGDEAADLDSRLAAYERTLIEAALSRTGGVQSRAAALLGIKERSLWHRVKKLGIAVGPFRGQGG</sequence>
<evidence type="ECO:0000256" key="3">
    <source>
        <dbReference type="ARBA" id="ARBA00023015"/>
    </source>
</evidence>
<dbReference type="InterPro" id="IPR003593">
    <property type="entry name" value="AAA+_ATPase"/>
</dbReference>
<dbReference type="Proteomes" id="UP000009071">
    <property type="component" value="Chromosome"/>
</dbReference>
<dbReference type="GO" id="GO:0005524">
    <property type="term" value="F:ATP binding"/>
    <property type="evidence" value="ECO:0007669"/>
    <property type="project" value="UniProtKB-KW"/>
</dbReference>
<dbReference type="CDD" id="cd00009">
    <property type="entry name" value="AAA"/>
    <property type="match status" value="1"/>
</dbReference>
<dbReference type="FunFam" id="3.40.50.300:FF:000006">
    <property type="entry name" value="DNA-binding transcriptional regulator NtrC"/>
    <property type="match status" value="1"/>
</dbReference>
<dbReference type="InterPro" id="IPR058031">
    <property type="entry name" value="AAA_lid_NorR"/>
</dbReference>
<dbReference type="EMBL" id="AP010904">
    <property type="protein sequence ID" value="BAH74169.1"/>
    <property type="molecule type" value="Genomic_DNA"/>
</dbReference>
<feature type="transmembrane region" description="Helical" evidence="5">
    <location>
        <begin position="21"/>
        <end position="46"/>
    </location>
</feature>
<dbReference type="InterPro" id="IPR002078">
    <property type="entry name" value="Sigma_54_int"/>
</dbReference>
<dbReference type="Gene3D" id="1.10.10.60">
    <property type="entry name" value="Homeodomain-like"/>
    <property type="match status" value="1"/>
</dbReference>
<dbReference type="InterPro" id="IPR025944">
    <property type="entry name" value="Sigma_54_int_dom_CS"/>
</dbReference>
<dbReference type="InterPro" id="IPR002197">
    <property type="entry name" value="HTH_Fis"/>
</dbReference>
<organism evidence="7 8">
    <name type="scientific">Solidesulfovibrio magneticus (strain ATCC 700980 / DSM 13731 / RS-1)</name>
    <name type="common">Desulfovibrio magneticus</name>
    <dbReference type="NCBI Taxonomy" id="573370"/>
    <lineage>
        <taxon>Bacteria</taxon>
        <taxon>Pseudomonadati</taxon>
        <taxon>Thermodesulfobacteriota</taxon>
        <taxon>Desulfovibrionia</taxon>
        <taxon>Desulfovibrionales</taxon>
        <taxon>Desulfovibrionaceae</taxon>
        <taxon>Solidesulfovibrio</taxon>
    </lineage>
</organism>
<keyword evidence="5" id="KW-1133">Transmembrane helix</keyword>
<dbReference type="SUPFAM" id="SSF52540">
    <property type="entry name" value="P-loop containing nucleoside triphosphate hydrolases"/>
    <property type="match status" value="1"/>
</dbReference>
<dbReference type="Pfam" id="PF00158">
    <property type="entry name" value="Sigma54_activat"/>
    <property type="match status" value="1"/>
</dbReference>
<dbReference type="InterPro" id="IPR027417">
    <property type="entry name" value="P-loop_NTPase"/>
</dbReference>
<proteinExistence type="predicted"/>